<evidence type="ECO:0000313" key="8">
    <source>
        <dbReference type="EMBL" id="ACO63594.1"/>
    </source>
</evidence>
<evidence type="ECO:0000259" key="7">
    <source>
        <dbReference type="PROSITE" id="PS50850"/>
    </source>
</evidence>
<evidence type="ECO:0000256" key="2">
    <source>
        <dbReference type="ARBA" id="ARBA00022448"/>
    </source>
</evidence>
<keyword evidence="4 6" id="KW-1133">Transmembrane helix</keyword>
<reference evidence="8 9" key="1">
    <citation type="journal article" date="2009" name="Science">
        <title>Green evolution and dynamic adaptations revealed by genomes of the marine picoeukaryotes Micromonas.</title>
        <authorList>
            <person name="Worden A.Z."/>
            <person name="Lee J.H."/>
            <person name="Mock T."/>
            <person name="Rouze P."/>
            <person name="Simmons M.P."/>
            <person name="Aerts A.L."/>
            <person name="Allen A.E."/>
            <person name="Cuvelier M.L."/>
            <person name="Derelle E."/>
            <person name="Everett M.V."/>
            <person name="Foulon E."/>
            <person name="Grimwood J."/>
            <person name="Gundlach H."/>
            <person name="Henrissat B."/>
            <person name="Napoli C."/>
            <person name="McDonald S.M."/>
            <person name="Parker M.S."/>
            <person name="Rombauts S."/>
            <person name="Salamov A."/>
            <person name="Von Dassow P."/>
            <person name="Badger J.H."/>
            <person name="Coutinho P.M."/>
            <person name="Demir E."/>
            <person name="Dubchak I."/>
            <person name="Gentemann C."/>
            <person name="Eikrem W."/>
            <person name="Gready J.E."/>
            <person name="John U."/>
            <person name="Lanier W."/>
            <person name="Lindquist E.A."/>
            <person name="Lucas S."/>
            <person name="Mayer K.F."/>
            <person name="Moreau H."/>
            <person name="Not F."/>
            <person name="Otillar R."/>
            <person name="Panaud O."/>
            <person name="Pangilinan J."/>
            <person name="Paulsen I."/>
            <person name="Piegu B."/>
            <person name="Poliakov A."/>
            <person name="Robbens S."/>
            <person name="Schmutz J."/>
            <person name="Toulza E."/>
            <person name="Wyss T."/>
            <person name="Zelensky A."/>
            <person name="Zhou K."/>
            <person name="Armbrust E.V."/>
            <person name="Bhattacharya D."/>
            <person name="Goodenough U.W."/>
            <person name="Van de Peer Y."/>
            <person name="Grigoriev I.V."/>
        </authorList>
    </citation>
    <scope>NUCLEOTIDE SEQUENCE [LARGE SCALE GENOMIC DNA]</scope>
    <source>
        <strain evidence="9">RCC299 / NOUM17</strain>
    </source>
</reference>
<feature type="transmembrane region" description="Helical" evidence="6">
    <location>
        <begin position="191"/>
        <end position="213"/>
    </location>
</feature>
<feature type="transmembrane region" description="Helical" evidence="6">
    <location>
        <begin position="16"/>
        <end position="38"/>
    </location>
</feature>
<dbReference type="SUPFAM" id="SSF103473">
    <property type="entry name" value="MFS general substrate transporter"/>
    <property type="match status" value="1"/>
</dbReference>
<feature type="transmembrane region" description="Helical" evidence="6">
    <location>
        <begin position="355"/>
        <end position="381"/>
    </location>
</feature>
<feature type="transmembrane region" description="Helical" evidence="6">
    <location>
        <begin position="393"/>
        <end position="418"/>
    </location>
</feature>
<evidence type="ECO:0000256" key="4">
    <source>
        <dbReference type="ARBA" id="ARBA00022989"/>
    </source>
</evidence>
<dbReference type="GO" id="GO:0022857">
    <property type="term" value="F:transmembrane transporter activity"/>
    <property type="evidence" value="ECO:0007669"/>
    <property type="project" value="InterPro"/>
</dbReference>
<proteinExistence type="predicted"/>
<evidence type="ECO:0000256" key="1">
    <source>
        <dbReference type="ARBA" id="ARBA00004141"/>
    </source>
</evidence>
<dbReference type="KEGG" id="mis:MICPUN_82112"/>
<feature type="domain" description="Major facilitator superfamily (MFS) profile" evidence="7">
    <location>
        <begin position="19"/>
        <end position="455"/>
    </location>
</feature>
<gene>
    <name evidence="8" type="ORF">MICPUN_82112</name>
</gene>
<organism evidence="8 9">
    <name type="scientific">Micromonas commoda (strain RCC299 / NOUM17 / CCMP2709)</name>
    <name type="common">Picoplanktonic green alga</name>
    <dbReference type="NCBI Taxonomy" id="296587"/>
    <lineage>
        <taxon>Eukaryota</taxon>
        <taxon>Viridiplantae</taxon>
        <taxon>Chlorophyta</taxon>
        <taxon>Mamiellophyceae</taxon>
        <taxon>Mamiellales</taxon>
        <taxon>Mamiellaceae</taxon>
        <taxon>Micromonas</taxon>
    </lineage>
</organism>
<dbReference type="Proteomes" id="UP000002009">
    <property type="component" value="Chromosome 5"/>
</dbReference>
<feature type="transmembrane region" description="Helical" evidence="6">
    <location>
        <begin position="91"/>
        <end position="110"/>
    </location>
</feature>
<dbReference type="FunCoup" id="C1E7E7">
    <property type="interactions" value="692"/>
</dbReference>
<dbReference type="PANTHER" id="PTHR23504">
    <property type="entry name" value="MAJOR FACILITATOR SUPERFAMILY DOMAIN-CONTAINING PROTEIN 10"/>
    <property type="match status" value="1"/>
</dbReference>
<dbReference type="RefSeq" id="XP_002502336.1">
    <property type="nucleotide sequence ID" value="XM_002502290.1"/>
</dbReference>
<comment type="subcellular location">
    <subcellularLocation>
        <location evidence="1">Membrane</location>
        <topology evidence="1">Multi-pass membrane protein</topology>
    </subcellularLocation>
</comment>
<dbReference type="PANTHER" id="PTHR23504:SF117">
    <property type="entry name" value="MAJOR FACILITATOR SUPERFAMILY PROTEIN"/>
    <property type="match status" value="1"/>
</dbReference>
<dbReference type="CDD" id="cd17330">
    <property type="entry name" value="MFS_SLC46_TetA_like"/>
    <property type="match status" value="1"/>
</dbReference>
<dbReference type="eggNOG" id="KOG2615">
    <property type="taxonomic scope" value="Eukaryota"/>
</dbReference>
<dbReference type="PRINTS" id="PR01035">
    <property type="entry name" value="TCRTETA"/>
</dbReference>
<keyword evidence="2" id="KW-0813">Transport</keyword>
<dbReference type="InParanoid" id="C1E7E7"/>
<dbReference type="InterPro" id="IPR001958">
    <property type="entry name" value="Tet-R_TetA/multi-R_MdtG-like"/>
</dbReference>
<dbReference type="InterPro" id="IPR011701">
    <property type="entry name" value="MFS"/>
</dbReference>
<dbReference type="OrthoDB" id="10262656at2759"/>
<keyword evidence="5 6" id="KW-0472">Membrane</keyword>
<feature type="transmembrane region" description="Helical" evidence="6">
    <location>
        <begin position="58"/>
        <end position="79"/>
    </location>
</feature>
<dbReference type="Pfam" id="PF07690">
    <property type="entry name" value="MFS_1"/>
    <property type="match status" value="1"/>
</dbReference>
<evidence type="ECO:0000256" key="6">
    <source>
        <dbReference type="SAM" id="Phobius"/>
    </source>
</evidence>
<feature type="transmembrane region" description="Helical" evidence="6">
    <location>
        <begin position="327"/>
        <end position="349"/>
    </location>
</feature>
<dbReference type="InterPro" id="IPR036259">
    <property type="entry name" value="MFS_trans_sf"/>
</dbReference>
<evidence type="ECO:0000256" key="5">
    <source>
        <dbReference type="ARBA" id="ARBA00023136"/>
    </source>
</evidence>
<dbReference type="Gene3D" id="1.20.1250.20">
    <property type="entry name" value="MFS general substrate transporter like domains"/>
    <property type="match status" value="1"/>
</dbReference>
<keyword evidence="3 6" id="KW-0812">Transmembrane</keyword>
<keyword evidence="9" id="KW-1185">Reference proteome</keyword>
<dbReference type="EMBL" id="CP001326">
    <property type="protein sequence ID" value="ACO63594.1"/>
    <property type="molecule type" value="Genomic_DNA"/>
</dbReference>
<sequence length="470" mass="50209">MSREPRLPPLEAGEQPLWLFLVLALLNIVDSFNLNVVWPMLPFMVEGYGVAKDEEDLGAWVGVAGAAVSIGQLISAYAWGALSDVIGRRPVMLVGMLTSTFTAIVFGTSTTYAQCVAGRFLSGLLNGNAGVVKTYVGEVTQKSQQAKAFSLFALCFGLASCVAPAIGGFLQKPATRWPRTFAGTPFETYPYLLPMSCAAALTTLGLIVGYLFVPETASQWRRMRRRRFMSPMRHELDASSSSVGYEMVGTPKKALRGYATVAYAFLAAIAIGYDEIFPVFAKTSRSLGGLGLSAQSIGGILVFGGFTLVSFQLLVFPALMRAFGVTAGLRIGSIAFAAACLVAPCASLIDDETARWAVLLASQALKITTLAMLFSCVIIAVNNSCENRAKARVNGVGTSLAAFGRVVSPVVHGVVFSWSLRLDGWRERQFVVFIFVSACSLALYALVSLLPKELDAPPREVEDEVAANGG</sequence>
<dbReference type="GeneID" id="8243623"/>
<feature type="transmembrane region" description="Helical" evidence="6">
    <location>
        <begin position="255"/>
        <end position="273"/>
    </location>
</feature>
<evidence type="ECO:0000313" key="9">
    <source>
        <dbReference type="Proteomes" id="UP000002009"/>
    </source>
</evidence>
<feature type="transmembrane region" description="Helical" evidence="6">
    <location>
        <begin position="148"/>
        <end position="171"/>
    </location>
</feature>
<feature type="transmembrane region" description="Helical" evidence="6">
    <location>
        <begin position="293"/>
        <end position="315"/>
    </location>
</feature>
<dbReference type="AlphaFoldDB" id="C1E7E7"/>
<feature type="transmembrane region" description="Helical" evidence="6">
    <location>
        <begin position="430"/>
        <end position="450"/>
    </location>
</feature>
<dbReference type="OMA" id="AWWACGI"/>
<dbReference type="GO" id="GO:0016020">
    <property type="term" value="C:membrane"/>
    <property type="evidence" value="ECO:0007669"/>
    <property type="project" value="UniProtKB-SubCell"/>
</dbReference>
<protein>
    <submittedName>
        <fullName evidence="8">Major facilitator superfamily</fullName>
    </submittedName>
</protein>
<dbReference type="InterPro" id="IPR020846">
    <property type="entry name" value="MFS_dom"/>
</dbReference>
<evidence type="ECO:0000256" key="3">
    <source>
        <dbReference type="ARBA" id="ARBA00022692"/>
    </source>
</evidence>
<dbReference type="PROSITE" id="PS50850">
    <property type="entry name" value="MFS"/>
    <property type="match status" value="1"/>
</dbReference>
<name>C1E7E7_MICCC</name>
<accession>C1E7E7</accession>